<accession>A0AAN6Y0B8</accession>
<comment type="caution">
    <text evidence="2">The sequence shown here is derived from an EMBL/GenBank/DDBJ whole genome shotgun (WGS) entry which is preliminary data.</text>
</comment>
<reference evidence="2" key="2">
    <citation type="submission" date="2023-05" db="EMBL/GenBank/DDBJ databases">
        <authorList>
            <consortium name="Lawrence Berkeley National Laboratory"/>
            <person name="Steindorff A."/>
            <person name="Hensen N."/>
            <person name="Bonometti L."/>
            <person name="Westerberg I."/>
            <person name="Brannstrom I.O."/>
            <person name="Guillou S."/>
            <person name="Cros-Aarteil S."/>
            <person name="Calhoun S."/>
            <person name="Haridas S."/>
            <person name="Kuo A."/>
            <person name="Mondo S."/>
            <person name="Pangilinan J."/>
            <person name="Riley R."/>
            <person name="Labutti K."/>
            <person name="Andreopoulos B."/>
            <person name="Lipzen A."/>
            <person name="Chen C."/>
            <person name="Yanf M."/>
            <person name="Daum C."/>
            <person name="Ng V."/>
            <person name="Clum A."/>
            <person name="Ohm R."/>
            <person name="Martin F."/>
            <person name="Silar P."/>
            <person name="Natvig D."/>
            <person name="Lalanne C."/>
            <person name="Gautier V."/>
            <person name="Ament-Velasquez S.L."/>
            <person name="Kruys A."/>
            <person name="Hutchinson M.I."/>
            <person name="Powell A.J."/>
            <person name="Barry K."/>
            <person name="Miller A.N."/>
            <person name="Grigoriev I.V."/>
            <person name="Debuchy R."/>
            <person name="Gladieux P."/>
            <person name="Thoren M.H."/>
            <person name="Johannesson H."/>
        </authorList>
    </citation>
    <scope>NUCLEOTIDE SEQUENCE</scope>
    <source>
        <strain evidence="2">PSN293</strain>
    </source>
</reference>
<dbReference type="InterPro" id="IPR002347">
    <property type="entry name" value="SDR_fam"/>
</dbReference>
<dbReference type="AlphaFoldDB" id="A0AAN6Y0B8"/>
<gene>
    <name evidence="2" type="ORF">QBC37DRAFT_442868</name>
</gene>
<evidence type="ECO:0000313" key="2">
    <source>
        <dbReference type="EMBL" id="KAK4210259.1"/>
    </source>
</evidence>
<sequence>MFGSKDLQPSTSPFFSQHLPPQPIRYEASLQLLGLKLTHLILAVRFADKGEKAASEMRRLYPKANIEVWALDLCSYDSVQTFAHKASIRLQRIDNVILNAGRARLQYNKVESTGHEETFQVNYLSTILLAILLLPILKRKAPPPPPPWGKPAHLTISSAALTLACKLLPIFPDDPANFDRGETYRVSKLLAHLFIWTFVDYVSADDVVINLADPAFVRGTDFARDLESSRGAKLAFSLFALVGGARSPPQVGTSCYIEALVNQGKESHGCFLMSWKVHPYAKRVIQKVWDETLADFEFANTRGIIESMRSWG</sequence>
<dbReference type="EMBL" id="MU858180">
    <property type="protein sequence ID" value="KAK4210259.1"/>
    <property type="molecule type" value="Genomic_DNA"/>
</dbReference>
<dbReference type="InterPro" id="IPR036291">
    <property type="entry name" value="NAD(P)-bd_dom_sf"/>
</dbReference>
<keyword evidence="1" id="KW-0560">Oxidoreductase</keyword>
<dbReference type="Proteomes" id="UP001301769">
    <property type="component" value="Unassembled WGS sequence"/>
</dbReference>
<dbReference type="PANTHER" id="PTHR43157:SF35">
    <property type="entry name" value="DEHYDROGENASE_REDUCTASE FAMILY PROTEIN, PUTATIVE-RELATED"/>
    <property type="match status" value="1"/>
</dbReference>
<keyword evidence="3" id="KW-1185">Reference proteome</keyword>
<name>A0AAN6Y0B8_9PEZI</name>
<reference evidence="2" key="1">
    <citation type="journal article" date="2023" name="Mol. Phylogenet. Evol.">
        <title>Genome-scale phylogeny and comparative genomics of the fungal order Sordariales.</title>
        <authorList>
            <person name="Hensen N."/>
            <person name="Bonometti L."/>
            <person name="Westerberg I."/>
            <person name="Brannstrom I.O."/>
            <person name="Guillou S."/>
            <person name="Cros-Aarteil S."/>
            <person name="Calhoun S."/>
            <person name="Haridas S."/>
            <person name="Kuo A."/>
            <person name="Mondo S."/>
            <person name="Pangilinan J."/>
            <person name="Riley R."/>
            <person name="LaButti K."/>
            <person name="Andreopoulos B."/>
            <person name="Lipzen A."/>
            <person name="Chen C."/>
            <person name="Yan M."/>
            <person name="Daum C."/>
            <person name="Ng V."/>
            <person name="Clum A."/>
            <person name="Steindorff A."/>
            <person name="Ohm R.A."/>
            <person name="Martin F."/>
            <person name="Silar P."/>
            <person name="Natvig D.O."/>
            <person name="Lalanne C."/>
            <person name="Gautier V."/>
            <person name="Ament-Velasquez S.L."/>
            <person name="Kruys A."/>
            <person name="Hutchinson M.I."/>
            <person name="Powell A.J."/>
            <person name="Barry K."/>
            <person name="Miller A.N."/>
            <person name="Grigoriev I.V."/>
            <person name="Debuchy R."/>
            <person name="Gladieux P."/>
            <person name="Hiltunen Thoren M."/>
            <person name="Johannesson H."/>
        </authorList>
    </citation>
    <scope>NUCLEOTIDE SEQUENCE</scope>
    <source>
        <strain evidence="2">PSN293</strain>
    </source>
</reference>
<dbReference type="PANTHER" id="PTHR43157">
    <property type="entry name" value="PHOSPHATIDYLINOSITOL-GLYCAN BIOSYNTHESIS CLASS F PROTEIN-RELATED"/>
    <property type="match status" value="1"/>
</dbReference>
<dbReference type="Pfam" id="PF00106">
    <property type="entry name" value="adh_short"/>
    <property type="match status" value="1"/>
</dbReference>
<dbReference type="SUPFAM" id="SSF51735">
    <property type="entry name" value="NAD(P)-binding Rossmann-fold domains"/>
    <property type="match status" value="1"/>
</dbReference>
<evidence type="ECO:0000256" key="1">
    <source>
        <dbReference type="ARBA" id="ARBA00023002"/>
    </source>
</evidence>
<evidence type="ECO:0000313" key="3">
    <source>
        <dbReference type="Proteomes" id="UP001301769"/>
    </source>
</evidence>
<protein>
    <submittedName>
        <fullName evidence="2">Retinol dehydrogenase 13</fullName>
    </submittedName>
</protein>
<proteinExistence type="predicted"/>
<dbReference type="Gene3D" id="3.40.50.720">
    <property type="entry name" value="NAD(P)-binding Rossmann-like Domain"/>
    <property type="match status" value="1"/>
</dbReference>
<dbReference type="GO" id="GO:0016491">
    <property type="term" value="F:oxidoreductase activity"/>
    <property type="evidence" value="ECO:0007669"/>
    <property type="project" value="UniProtKB-KW"/>
</dbReference>
<organism evidence="2 3">
    <name type="scientific">Rhypophila decipiens</name>
    <dbReference type="NCBI Taxonomy" id="261697"/>
    <lineage>
        <taxon>Eukaryota</taxon>
        <taxon>Fungi</taxon>
        <taxon>Dikarya</taxon>
        <taxon>Ascomycota</taxon>
        <taxon>Pezizomycotina</taxon>
        <taxon>Sordariomycetes</taxon>
        <taxon>Sordariomycetidae</taxon>
        <taxon>Sordariales</taxon>
        <taxon>Naviculisporaceae</taxon>
        <taxon>Rhypophila</taxon>
    </lineage>
</organism>